<dbReference type="EMBL" id="BMJT01000002">
    <property type="protein sequence ID" value="GGG14531.1"/>
    <property type="molecule type" value="Genomic_DNA"/>
</dbReference>
<dbReference type="SUPFAM" id="SSF53756">
    <property type="entry name" value="UDP-Glycosyltransferase/glycogen phosphorylase"/>
    <property type="match status" value="1"/>
</dbReference>
<reference evidence="3" key="1">
    <citation type="journal article" date="2014" name="Int. J. Syst. Evol. Microbiol.">
        <title>Complete genome sequence of Corynebacterium casei LMG S-19264T (=DSM 44701T), isolated from a smear-ripened cheese.</title>
        <authorList>
            <consortium name="US DOE Joint Genome Institute (JGI-PGF)"/>
            <person name="Walter F."/>
            <person name="Albersmeier A."/>
            <person name="Kalinowski J."/>
            <person name="Ruckert C."/>
        </authorList>
    </citation>
    <scope>NUCLEOTIDE SEQUENCE</scope>
    <source>
        <strain evidence="3">CGMCC 1.15760</strain>
    </source>
</reference>
<dbReference type="GO" id="GO:0016757">
    <property type="term" value="F:glycosyltransferase activity"/>
    <property type="evidence" value="ECO:0007669"/>
    <property type="project" value="InterPro"/>
</dbReference>
<dbReference type="Gene3D" id="3.40.50.2000">
    <property type="entry name" value="Glycogen Phosphorylase B"/>
    <property type="match status" value="2"/>
</dbReference>
<evidence type="ECO:0000313" key="4">
    <source>
        <dbReference type="Proteomes" id="UP000616608"/>
    </source>
</evidence>
<dbReference type="PANTHER" id="PTHR12526">
    <property type="entry name" value="GLYCOSYLTRANSFERASE"/>
    <property type="match status" value="1"/>
</dbReference>
<keyword evidence="3" id="KW-0808">Transferase</keyword>
<protein>
    <submittedName>
        <fullName evidence="3">Glycosyl transferase family 1</fullName>
    </submittedName>
</protein>
<dbReference type="PANTHER" id="PTHR12526:SF638">
    <property type="entry name" value="SPORE COAT PROTEIN SA"/>
    <property type="match status" value="1"/>
</dbReference>
<dbReference type="Pfam" id="PF13477">
    <property type="entry name" value="Glyco_trans_4_2"/>
    <property type="match status" value="1"/>
</dbReference>
<feature type="domain" description="Glycosyltransferase subfamily 4-like N-terminal" evidence="2">
    <location>
        <begin position="11"/>
        <end position="142"/>
    </location>
</feature>
<comment type="caution">
    <text evidence="3">The sequence shown here is derived from an EMBL/GenBank/DDBJ whole genome shotgun (WGS) entry which is preliminary data.</text>
</comment>
<evidence type="ECO:0000313" key="3">
    <source>
        <dbReference type="EMBL" id="GGG14531.1"/>
    </source>
</evidence>
<keyword evidence="4" id="KW-1185">Reference proteome</keyword>
<evidence type="ECO:0000259" key="1">
    <source>
        <dbReference type="Pfam" id="PF00534"/>
    </source>
</evidence>
<proteinExistence type="predicted"/>
<reference evidence="3" key="2">
    <citation type="submission" date="2020-09" db="EMBL/GenBank/DDBJ databases">
        <authorList>
            <person name="Sun Q."/>
            <person name="Zhou Y."/>
        </authorList>
    </citation>
    <scope>NUCLEOTIDE SEQUENCE</scope>
    <source>
        <strain evidence="3">CGMCC 1.15760</strain>
    </source>
</reference>
<dbReference type="InterPro" id="IPR028098">
    <property type="entry name" value="Glyco_trans_4-like_N"/>
</dbReference>
<dbReference type="AlphaFoldDB" id="A0A917FYV8"/>
<accession>A0A917FYV8</accession>
<gene>
    <name evidence="3" type="ORF">GCM10007425_06020</name>
</gene>
<name>A0A917FYV8_9BACI</name>
<dbReference type="CDD" id="cd03808">
    <property type="entry name" value="GT4_CapM-like"/>
    <property type="match status" value="1"/>
</dbReference>
<evidence type="ECO:0000259" key="2">
    <source>
        <dbReference type="Pfam" id="PF13477"/>
    </source>
</evidence>
<organism evidence="3 4">
    <name type="scientific">Lysinibacillus alkalisoli</name>
    <dbReference type="NCBI Taxonomy" id="1911548"/>
    <lineage>
        <taxon>Bacteria</taxon>
        <taxon>Bacillati</taxon>
        <taxon>Bacillota</taxon>
        <taxon>Bacilli</taxon>
        <taxon>Bacillales</taxon>
        <taxon>Bacillaceae</taxon>
        <taxon>Lysinibacillus</taxon>
    </lineage>
</organism>
<dbReference type="Pfam" id="PF00534">
    <property type="entry name" value="Glycos_transf_1"/>
    <property type="match status" value="1"/>
</dbReference>
<dbReference type="InterPro" id="IPR001296">
    <property type="entry name" value="Glyco_trans_1"/>
</dbReference>
<feature type="domain" description="Glycosyl transferase family 1" evidence="1">
    <location>
        <begin position="186"/>
        <end position="344"/>
    </location>
</feature>
<dbReference type="RefSeq" id="WP_188613540.1">
    <property type="nucleotide sequence ID" value="NZ_BMJT01000002.1"/>
</dbReference>
<dbReference type="Proteomes" id="UP000616608">
    <property type="component" value="Unassembled WGS sequence"/>
</dbReference>
<sequence length="378" mass="42740">MKVLQVTAIDFTAQKFLLPLVDTLQNKGYTTHIACCVSDESQAMLQAYQVHHIPFSRSLQITAHVKSIAALYQLLRQERYDVVHAHTPIASLIARFAAKLAGVPTIIYTAHGFYFHDNMPKWQYAVAYHLEKVFARLFTDEIFFQSIEDYTLAVEKRFKAPQYLTHISNGVDRNKFNPAHYKHSIIRDQLGIDQQAPVFIFVGRLVKEKGVEELIQAFEQLPQQEAYLLIVGDTVNGDRSLANLTTHHPRILFLGLRHDIPALLHAADIFVLPSYREGLPRSIIEAMAMGKAIIATNIRGCREEVSHAVNGLLCEPADVDSLKECMAYLLSTPILIQQYGAKSRAIFLNQFDEAIVLQKQVDVYHTLQTTSERVTPSV</sequence>